<comment type="caution">
    <text evidence="2">The sequence shown here is derived from an EMBL/GenBank/DDBJ whole genome shotgun (WGS) entry which is preliminary data.</text>
</comment>
<feature type="compositionally biased region" description="Polar residues" evidence="1">
    <location>
        <begin position="183"/>
        <end position="199"/>
    </location>
</feature>
<accession>A0A8H3HE62</accession>
<feature type="region of interest" description="Disordered" evidence="1">
    <location>
        <begin position="183"/>
        <end position="206"/>
    </location>
</feature>
<organism evidence="2 3">
    <name type="scientific">Rhizoctonia solani</name>
    <dbReference type="NCBI Taxonomy" id="456999"/>
    <lineage>
        <taxon>Eukaryota</taxon>
        <taxon>Fungi</taxon>
        <taxon>Dikarya</taxon>
        <taxon>Basidiomycota</taxon>
        <taxon>Agaricomycotina</taxon>
        <taxon>Agaricomycetes</taxon>
        <taxon>Cantharellales</taxon>
        <taxon>Ceratobasidiaceae</taxon>
        <taxon>Rhizoctonia</taxon>
    </lineage>
</organism>
<reference evidence="2" key="1">
    <citation type="submission" date="2021-01" db="EMBL/GenBank/DDBJ databases">
        <authorList>
            <person name="Kaushik A."/>
        </authorList>
    </citation>
    <scope>NUCLEOTIDE SEQUENCE</scope>
    <source>
        <strain evidence="2">AG2-2IIIB</strain>
    </source>
</reference>
<proteinExistence type="predicted"/>
<dbReference type="EMBL" id="CAJMWT010005557">
    <property type="protein sequence ID" value="CAE6507174.1"/>
    <property type="molecule type" value="Genomic_DNA"/>
</dbReference>
<evidence type="ECO:0000313" key="3">
    <source>
        <dbReference type="Proteomes" id="UP000663843"/>
    </source>
</evidence>
<sequence length="225" mass="25323">MANVANARPWLVNATRNLRHRFLRSTLLTATMAAHIVDPPGLRQSSNVVFGAIKALRAPKRNRNKAQSLMDHIDQTIASLEADVAANTRGDGESQLEMIYLCEAQKYLENLERSREGLLKATNRQYGGRFADQWHIIKVIENSEKQLLDAKLEFQGAGWKIYLLNTKIQDNVRSTALAKTTQSSTMDLLSPSKQPSHNQPHFGRNDIDKRRRSATVLVIITGAFF</sequence>
<evidence type="ECO:0000313" key="2">
    <source>
        <dbReference type="EMBL" id="CAE6507174.1"/>
    </source>
</evidence>
<dbReference type="Proteomes" id="UP000663843">
    <property type="component" value="Unassembled WGS sequence"/>
</dbReference>
<dbReference type="AlphaFoldDB" id="A0A8H3HE62"/>
<evidence type="ECO:0000256" key="1">
    <source>
        <dbReference type="SAM" id="MobiDB-lite"/>
    </source>
</evidence>
<gene>
    <name evidence="2" type="ORF">RDB_LOCUS147292</name>
</gene>
<protein>
    <submittedName>
        <fullName evidence="2">Uncharacterized protein</fullName>
    </submittedName>
</protein>
<name>A0A8H3HE62_9AGAM</name>